<name>A0AAD4GMN8_ASPNN</name>
<feature type="non-terminal residue" evidence="1">
    <location>
        <position position="84"/>
    </location>
</feature>
<gene>
    <name evidence="1" type="ORF">FE257_007678</name>
</gene>
<dbReference type="Pfam" id="PF12013">
    <property type="entry name" value="OrsD"/>
    <property type="match status" value="1"/>
</dbReference>
<comment type="caution">
    <text evidence="1">The sequence shown here is derived from an EMBL/GenBank/DDBJ whole genome shotgun (WGS) entry which is preliminary data.</text>
</comment>
<proteinExistence type="predicted"/>
<reference evidence="1" key="2">
    <citation type="submission" date="2020-02" db="EMBL/GenBank/DDBJ databases">
        <authorList>
            <person name="Gilchrist C.L.M."/>
            <person name="Chooi Y.-H."/>
        </authorList>
    </citation>
    <scope>NUCLEOTIDE SEQUENCE</scope>
    <source>
        <strain evidence="1">MST-FP2251</strain>
    </source>
</reference>
<dbReference type="AlphaFoldDB" id="A0AAD4GMN8"/>
<keyword evidence="2" id="KW-1185">Reference proteome</keyword>
<reference evidence="1" key="1">
    <citation type="journal article" date="2019" name="Beilstein J. Org. Chem.">
        <title>Nanangenines: drimane sesquiterpenoids as the dominant metabolite cohort of a novel Australian fungus, Aspergillus nanangensis.</title>
        <authorList>
            <person name="Lacey H.J."/>
            <person name="Gilchrist C.L.M."/>
            <person name="Crombie A."/>
            <person name="Kalaitzis J.A."/>
            <person name="Vuong D."/>
            <person name="Rutledge P.J."/>
            <person name="Turner P."/>
            <person name="Pitt J.I."/>
            <person name="Lacey E."/>
            <person name="Chooi Y.H."/>
            <person name="Piggott A.M."/>
        </authorList>
    </citation>
    <scope>NUCLEOTIDE SEQUENCE</scope>
    <source>
        <strain evidence="1">MST-FP2251</strain>
    </source>
</reference>
<dbReference type="EMBL" id="VCAU01000391">
    <property type="protein sequence ID" value="KAF9882535.1"/>
    <property type="molecule type" value="Genomic_DNA"/>
</dbReference>
<dbReference type="Proteomes" id="UP001194746">
    <property type="component" value="Unassembled WGS sequence"/>
</dbReference>
<evidence type="ECO:0000313" key="2">
    <source>
        <dbReference type="Proteomes" id="UP001194746"/>
    </source>
</evidence>
<evidence type="ECO:0000313" key="1">
    <source>
        <dbReference type="EMBL" id="KAF9882535.1"/>
    </source>
</evidence>
<organism evidence="1 2">
    <name type="scientific">Aspergillus nanangensis</name>
    <dbReference type="NCBI Taxonomy" id="2582783"/>
    <lineage>
        <taxon>Eukaryota</taxon>
        <taxon>Fungi</taxon>
        <taxon>Dikarya</taxon>
        <taxon>Ascomycota</taxon>
        <taxon>Pezizomycotina</taxon>
        <taxon>Eurotiomycetes</taxon>
        <taxon>Eurotiomycetidae</taxon>
        <taxon>Eurotiales</taxon>
        <taxon>Aspergillaceae</taxon>
        <taxon>Aspergillus</taxon>
        <taxon>Aspergillus subgen. Circumdati</taxon>
    </lineage>
</organism>
<accession>A0AAD4GMN8</accession>
<dbReference type="InterPro" id="IPR022698">
    <property type="entry name" value="OrsD"/>
</dbReference>
<protein>
    <submittedName>
        <fullName evidence="1">Uncharacterized protein</fullName>
    </submittedName>
</protein>
<sequence>MDLFLYNPTYQIWICTAPRCQYAVSPATLIKHLHRHHRSHSGAATPALRETAFKTMRQQPWIDPEQEILRLPPAGSPPVLGLPV</sequence>